<comment type="caution">
    <text evidence="5">The sequence shown here is derived from an EMBL/GenBank/DDBJ whole genome shotgun (WGS) entry which is preliminary data.</text>
</comment>
<organism evidence="5 6">
    <name type="scientific">Bradyrhizobium uaiense</name>
    <dbReference type="NCBI Taxonomy" id="2594946"/>
    <lineage>
        <taxon>Bacteria</taxon>
        <taxon>Pseudomonadati</taxon>
        <taxon>Pseudomonadota</taxon>
        <taxon>Alphaproteobacteria</taxon>
        <taxon>Hyphomicrobiales</taxon>
        <taxon>Nitrobacteraceae</taxon>
        <taxon>Bradyrhizobium</taxon>
    </lineage>
</organism>
<keyword evidence="3" id="KW-0804">Transcription</keyword>
<dbReference type="EMBL" id="VKHP01000135">
    <property type="protein sequence ID" value="NEU99562.1"/>
    <property type="molecule type" value="Genomic_DNA"/>
</dbReference>
<dbReference type="SUPFAM" id="SSF46785">
    <property type="entry name" value="Winged helix' DNA-binding domain"/>
    <property type="match status" value="1"/>
</dbReference>
<evidence type="ECO:0000259" key="4">
    <source>
        <dbReference type="PROSITE" id="PS50949"/>
    </source>
</evidence>
<reference evidence="5 6" key="1">
    <citation type="journal article" date="2020" name="Arch. Microbiol.">
        <title>Bradyrhizobium uaiense sp. nov., a new highly efficient cowpea symbiont.</title>
        <authorList>
            <person name="Cabral Michel D."/>
            <person name="Azarias Guimaraes A."/>
            <person name="Martins da Costa E."/>
            <person name="Soares de Carvalho T."/>
            <person name="Balsanelli E."/>
            <person name="Willems A."/>
            <person name="Maltempi de Souza E."/>
            <person name="de Souza Moreira F.M."/>
        </authorList>
    </citation>
    <scope>NUCLEOTIDE SEQUENCE [LARGE SCALE GENOMIC DNA]</scope>
    <source>
        <strain evidence="5 6">UFLA 03-164</strain>
    </source>
</reference>
<dbReference type="SMART" id="SM00345">
    <property type="entry name" value="HTH_GNTR"/>
    <property type="match status" value="1"/>
</dbReference>
<dbReference type="Proteomes" id="UP000468531">
    <property type="component" value="Unassembled WGS sequence"/>
</dbReference>
<protein>
    <submittedName>
        <fullName evidence="5">GntR family transcriptional regulator</fullName>
    </submittedName>
</protein>
<evidence type="ECO:0000313" key="6">
    <source>
        <dbReference type="Proteomes" id="UP000468531"/>
    </source>
</evidence>
<name>A0A6P1BPN0_9BRAD</name>
<accession>A0A6P1BPN0</accession>
<gene>
    <name evidence="5" type="ORF">FNJ47_27970</name>
</gene>
<keyword evidence="2" id="KW-0238">DNA-binding</keyword>
<dbReference type="Gene3D" id="1.10.10.10">
    <property type="entry name" value="Winged helix-like DNA-binding domain superfamily/Winged helix DNA-binding domain"/>
    <property type="match status" value="1"/>
</dbReference>
<dbReference type="GO" id="GO:0003677">
    <property type="term" value="F:DNA binding"/>
    <property type="evidence" value="ECO:0007669"/>
    <property type="project" value="UniProtKB-KW"/>
</dbReference>
<feature type="domain" description="HTH gntR-type" evidence="4">
    <location>
        <begin position="9"/>
        <end position="76"/>
    </location>
</feature>
<dbReference type="PANTHER" id="PTHR43537:SF45">
    <property type="entry name" value="GNTR FAMILY REGULATORY PROTEIN"/>
    <property type="match status" value="1"/>
</dbReference>
<dbReference type="Pfam" id="PF00392">
    <property type="entry name" value="GntR"/>
    <property type="match status" value="1"/>
</dbReference>
<proteinExistence type="predicted"/>
<keyword evidence="1" id="KW-0805">Transcription regulation</keyword>
<dbReference type="PANTHER" id="PTHR43537">
    <property type="entry name" value="TRANSCRIPTIONAL REGULATOR, GNTR FAMILY"/>
    <property type="match status" value="1"/>
</dbReference>
<keyword evidence="6" id="KW-1185">Reference proteome</keyword>
<evidence type="ECO:0000313" key="5">
    <source>
        <dbReference type="EMBL" id="NEU99562.1"/>
    </source>
</evidence>
<dbReference type="GO" id="GO:0003700">
    <property type="term" value="F:DNA-binding transcription factor activity"/>
    <property type="evidence" value="ECO:0007669"/>
    <property type="project" value="InterPro"/>
</dbReference>
<dbReference type="InterPro" id="IPR036388">
    <property type="entry name" value="WH-like_DNA-bd_sf"/>
</dbReference>
<dbReference type="AlphaFoldDB" id="A0A6P1BPN0"/>
<dbReference type="RefSeq" id="WP_163158881.1">
    <property type="nucleotide sequence ID" value="NZ_VKHP01000135.1"/>
</dbReference>
<evidence type="ECO:0000256" key="2">
    <source>
        <dbReference type="ARBA" id="ARBA00023125"/>
    </source>
</evidence>
<dbReference type="InterPro" id="IPR036390">
    <property type="entry name" value="WH_DNA-bd_sf"/>
</dbReference>
<sequence>MTKRKEKIKHGHNFVYPQLKASAINYEFPLGGQIQILDTAKKLGVSITPVREALQRLAAEGLIESKETRGFFGRVLAADIVAAQYEFGLLVLTEALKATSASEIFHLEISAAGLSSLGGSSWNRKAYPDSRAQQLEEVYVQIGKVSGKRLLLEAVKQFVSHTHYIRRISMESEAYADMQMVAVLEIKAFLDGGKIWSAQEVLHEQFEKKLKALPALVKEGIARSYGRAAAKT</sequence>
<dbReference type="PROSITE" id="PS50949">
    <property type="entry name" value="HTH_GNTR"/>
    <property type="match status" value="1"/>
</dbReference>
<dbReference type="InterPro" id="IPR000524">
    <property type="entry name" value="Tscrpt_reg_HTH_GntR"/>
</dbReference>
<evidence type="ECO:0000256" key="1">
    <source>
        <dbReference type="ARBA" id="ARBA00023015"/>
    </source>
</evidence>
<evidence type="ECO:0000256" key="3">
    <source>
        <dbReference type="ARBA" id="ARBA00023163"/>
    </source>
</evidence>